<gene>
    <name evidence="1" type="ORF">WICMUC_005469</name>
</gene>
<evidence type="ECO:0008006" key="3">
    <source>
        <dbReference type="Google" id="ProtNLM"/>
    </source>
</evidence>
<evidence type="ECO:0000313" key="1">
    <source>
        <dbReference type="EMBL" id="KAH3667122.1"/>
    </source>
</evidence>
<accession>A0A9P8P981</accession>
<protein>
    <recommendedName>
        <fullName evidence="3">Complex 1 LYR protein</fullName>
    </recommendedName>
</protein>
<proteinExistence type="predicted"/>
<sequence length="75" mass="8880">MSALPFSPENRKIVMLLYRRSLKLAGDWINKRDHLRSKALEIRAQFELHKNIGNPKELNVSITWIQFYELKADNL</sequence>
<name>A0A9P8P981_9ASCO</name>
<dbReference type="Proteomes" id="UP000769528">
    <property type="component" value="Unassembled WGS sequence"/>
</dbReference>
<organism evidence="1 2">
    <name type="scientific">Wickerhamomyces mucosus</name>
    <dbReference type="NCBI Taxonomy" id="1378264"/>
    <lineage>
        <taxon>Eukaryota</taxon>
        <taxon>Fungi</taxon>
        <taxon>Dikarya</taxon>
        <taxon>Ascomycota</taxon>
        <taxon>Saccharomycotina</taxon>
        <taxon>Saccharomycetes</taxon>
        <taxon>Phaffomycetales</taxon>
        <taxon>Wickerhamomycetaceae</taxon>
        <taxon>Wickerhamomyces</taxon>
    </lineage>
</organism>
<dbReference type="OrthoDB" id="13598at2759"/>
<reference evidence="1" key="2">
    <citation type="submission" date="2021-01" db="EMBL/GenBank/DDBJ databases">
        <authorList>
            <person name="Schikora-Tamarit M.A."/>
        </authorList>
    </citation>
    <scope>NUCLEOTIDE SEQUENCE</scope>
    <source>
        <strain evidence="1">CBS6341</strain>
    </source>
</reference>
<evidence type="ECO:0000313" key="2">
    <source>
        <dbReference type="Proteomes" id="UP000769528"/>
    </source>
</evidence>
<dbReference type="AlphaFoldDB" id="A0A9P8P981"/>
<dbReference type="EMBL" id="JAEUBF010001392">
    <property type="protein sequence ID" value="KAH3667122.1"/>
    <property type="molecule type" value="Genomic_DNA"/>
</dbReference>
<reference evidence="1" key="1">
    <citation type="journal article" date="2021" name="Open Biol.">
        <title>Shared evolutionary footprints suggest mitochondrial oxidative damage underlies multiple complex I losses in fungi.</title>
        <authorList>
            <person name="Schikora-Tamarit M.A."/>
            <person name="Marcet-Houben M."/>
            <person name="Nosek J."/>
            <person name="Gabaldon T."/>
        </authorList>
    </citation>
    <scope>NUCLEOTIDE SEQUENCE</scope>
    <source>
        <strain evidence="1">CBS6341</strain>
    </source>
</reference>
<comment type="caution">
    <text evidence="1">The sequence shown here is derived from an EMBL/GenBank/DDBJ whole genome shotgun (WGS) entry which is preliminary data.</text>
</comment>
<keyword evidence="2" id="KW-1185">Reference proteome</keyword>